<evidence type="ECO:0000313" key="1">
    <source>
        <dbReference type="EMBL" id="VDM07106.1"/>
    </source>
</evidence>
<gene>
    <name evidence="1" type="ORF">WBA_LOCUS492</name>
</gene>
<organism evidence="1 2">
    <name type="scientific">Wuchereria bancrofti</name>
    <dbReference type="NCBI Taxonomy" id="6293"/>
    <lineage>
        <taxon>Eukaryota</taxon>
        <taxon>Metazoa</taxon>
        <taxon>Ecdysozoa</taxon>
        <taxon>Nematoda</taxon>
        <taxon>Chromadorea</taxon>
        <taxon>Rhabditida</taxon>
        <taxon>Spirurina</taxon>
        <taxon>Spiruromorpha</taxon>
        <taxon>Filarioidea</taxon>
        <taxon>Onchocercidae</taxon>
        <taxon>Wuchereria</taxon>
    </lineage>
</organism>
<dbReference type="Proteomes" id="UP000270924">
    <property type="component" value="Unassembled WGS sequence"/>
</dbReference>
<proteinExistence type="predicted"/>
<dbReference type="OrthoDB" id="10550374at2759"/>
<name>A0A3P7DKH2_WUCBA</name>
<dbReference type="InParanoid" id="A0A3P7DKH2"/>
<dbReference type="EMBL" id="UYWW01000067">
    <property type="protein sequence ID" value="VDM07106.1"/>
    <property type="molecule type" value="Genomic_DNA"/>
</dbReference>
<evidence type="ECO:0000313" key="2">
    <source>
        <dbReference type="Proteomes" id="UP000270924"/>
    </source>
</evidence>
<dbReference type="AlphaFoldDB" id="A0A3P7DKH2"/>
<protein>
    <submittedName>
        <fullName evidence="1">Uncharacterized protein</fullName>
    </submittedName>
</protein>
<reference evidence="1 2" key="1">
    <citation type="submission" date="2018-11" db="EMBL/GenBank/DDBJ databases">
        <authorList>
            <consortium name="Pathogen Informatics"/>
        </authorList>
    </citation>
    <scope>NUCLEOTIDE SEQUENCE [LARGE SCALE GENOMIC DNA]</scope>
</reference>
<accession>A0A3P7DKH2</accession>
<keyword evidence="2" id="KW-1185">Reference proteome</keyword>
<sequence length="78" mass="8653">MSSTKPYEYKEARPFHHFIAVSEVPPVVKVAGSTKPYEYKGARPFHHFISVSEVSPVVVKLSCGTGMVLARFLHYGDG</sequence>